<comment type="caution">
    <text evidence="1">The sequence shown here is derived from an EMBL/GenBank/DDBJ whole genome shotgun (WGS) entry which is preliminary data.</text>
</comment>
<sequence length="67" mass="7477">MTTTISVPSSVVHSAPLTELPSNLETLDAREPVCLQLKTSIYQADQQAKLLQLQAEVELLWQQLQQT</sequence>
<evidence type="ECO:0000313" key="2">
    <source>
        <dbReference type="Proteomes" id="UP000016960"/>
    </source>
</evidence>
<dbReference type="RefSeq" id="WP_022605092.1">
    <property type="nucleotide sequence ID" value="NZ_ASSJ01000021.1"/>
</dbReference>
<keyword evidence="2" id="KW-1185">Reference proteome</keyword>
<proteinExistence type="predicted"/>
<dbReference type="AlphaFoldDB" id="U5DRR2"/>
<protein>
    <submittedName>
        <fullName evidence="1">Uncharacterized protein</fullName>
    </submittedName>
</protein>
<organism evidence="1 2">
    <name type="scientific">Rubidibacter lacunae KORDI 51-2</name>
    <dbReference type="NCBI Taxonomy" id="582515"/>
    <lineage>
        <taxon>Bacteria</taxon>
        <taxon>Bacillati</taxon>
        <taxon>Cyanobacteriota</taxon>
        <taxon>Cyanophyceae</taxon>
        <taxon>Oscillatoriophycideae</taxon>
        <taxon>Chroococcales</taxon>
        <taxon>Aphanothecaceae</taxon>
        <taxon>Rubidibacter</taxon>
    </lineage>
</organism>
<dbReference type="Proteomes" id="UP000016960">
    <property type="component" value="Unassembled WGS sequence"/>
</dbReference>
<name>U5DRR2_9CHRO</name>
<dbReference type="EMBL" id="ASSJ01000021">
    <property type="protein sequence ID" value="ERN42380.1"/>
    <property type="molecule type" value="Genomic_DNA"/>
</dbReference>
<reference evidence="1 2" key="1">
    <citation type="submission" date="2013-05" db="EMBL/GenBank/DDBJ databases">
        <title>Draft genome sequence of Rubidibacter lacunae KORDI 51-2.</title>
        <authorList>
            <person name="Choi D.H."/>
            <person name="Noh J.H."/>
            <person name="Kwon K.-K."/>
            <person name="Lee J.-H."/>
            <person name="Ryu J.-Y."/>
        </authorList>
    </citation>
    <scope>NUCLEOTIDE SEQUENCE [LARGE SCALE GENOMIC DNA]</scope>
    <source>
        <strain evidence="1 2">KORDI 51-2</strain>
    </source>
</reference>
<accession>U5DRR2</accession>
<dbReference type="InParanoid" id="U5DRR2"/>
<gene>
    <name evidence="1" type="ORF">KR51_00009010</name>
</gene>
<evidence type="ECO:0000313" key="1">
    <source>
        <dbReference type="EMBL" id="ERN42380.1"/>
    </source>
</evidence>